<feature type="region of interest" description="Disordered" evidence="1">
    <location>
        <begin position="347"/>
        <end position="368"/>
    </location>
</feature>
<sequence length="529" mass="57490">MSENKKFSRKELDAAMELAMKKFSRRKNVTGFDVGYRWNGDEPTKELCVRIHVEEKIPVVELEATEVFPSDIDGVPLDVIQGPYRASRSTQATEHRAWLPTLVGGISCGRPDSGTGTLGTIVIHEPSSQPAILSNWHVLAGASARAGDPILQPGANDLSPTPENIVARLTDSILGLDGDAAIAELTGDRPWLPLQFAINHLPEEVRDSRLGETVQKSGRTTGVTKGRVDGEGIYRILYEVRPGVEEPRNIRGFKIVAEKPGNPDNLELSSGGDSGSVWTGSDGKSAVGLHFAGEINPNPSAEHAIACNMTSVTERLNIRLATLDDLLGLSEVQVGRFATTARGRSGLRGELSLPPDWPDGPTGGPTPWPHPWPVPPHGPFPWPPRGPWGPFDPPRDWWRSRALPQFPMRDAPFSAGFQLATPGAVGVRPERAVPGTTVSVTQYIWPRLKRALIARSEVFTGVEPDHEFKDYMAPIAARGFIAAAVRNHHEFQQDGIIAESQDFRNDQVFGQAAVSVGRIYDALGFNVVA</sequence>
<dbReference type="OrthoDB" id="500593at2"/>
<proteinExistence type="predicted"/>
<reference evidence="2 3" key="1">
    <citation type="submission" date="2018-01" db="EMBL/GenBank/DDBJ databases">
        <title>Genomic Encyclopedia of Archaeal and Bacterial Type Strains, Phase II (KMG-II): from individual species to whole genera.</title>
        <authorList>
            <person name="Goeker M."/>
        </authorList>
    </citation>
    <scope>NUCLEOTIDE SEQUENCE [LARGE SCALE GENOMIC DNA]</scope>
    <source>
        <strain evidence="2 3">DSM 17023</strain>
    </source>
</reference>
<dbReference type="SUPFAM" id="SSF50494">
    <property type="entry name" value="Trypsin-like serine proteases"/>
    <property type="match status" value="1"/>
</dbReference>
<dbReference type="InterPro" id="IPR009003">
    <property type="entry name" value="Peptidase_S1_PA"/>
</dbReference>
<organism evidence="2 3">
    <name type="scientific">Roseibium marinum</name>
    <dbReference type="NCBI Taxonomy" id="281252"/>
    <lineage>
        <taxon>Bacteria</taxon>
        <taxon>Pseudomonadati</taxon>
        <taxon>Pseudomonadota</taxon>
        <taxon>Alphaproteobacteria</taxon>
        <taxon>Hyphomicrobiales</taxon>
        <taxon>Stappiaceae</taxon>
        <taxon>Roseibium</taxon>
    </lineage>
</organism>
<evidence type="ECO:0000313" key="3">
    <source>
        <dbReference type="Proteomes" id="UP000236959"/>
    </source>
</evidence>
<evidence type="ECO:0000313" key="2">
    <source>
        <dbReference type="EMBL" id="POF27922.1"/>
    </source>
</evidence>
<dbReference type="RefSeq" id="WP_103225390.1">
    <property type="nucleotide sequence ID" value="NZ_PPCN01000019.1"/>
</dbReference>
<evidence type="ECO:0000256" key="1">
    <source>
        <dbReference type="SAM" id="MobiDB-lite"/>
    </source>
</evidence>
<gene>
    <name evidence="2" type="ORF">CLV41_1193</name>
</gene>
<keyword evidence="3" id="KW-1185">Reference proteome</keyword>
<comment type="caution">
    <text evidence="2">The sequence shown here is derived from an EMBL/GenBank/DDBJ whole genome shotgun (WGS) entry which is preliminary data.</text>
</comment>
<accession>A0A2S3UJL4</accession>
<name>A0A2S3UJL4_9HYPH</name>
<dbReference type="AlphaFoldDB" id="A0A2S3UJL4"/>
<dbReference type="EMBL" id="PPCN01000019">
    <property type="protein sequence ID" value="POF27922.1"/>
    <property type="molecule type" value="Genomic_DNA"/>
</dbReference>
<dbReference type="Proteomes" id="UP000236959">
    <property type="component" value="Unassembled WGS sequence"/>
</dbReference>
<protein>
    <submittedName>
        <fullName evidence="2">Uncharacterized protein</fullName>
    </submittedName>
</protein>